<dbReference type="AlphaFoldDB" id="A0A2I0AIE4"/>
<evidence type="ECO:0000256" key="2">
    <source>
        <dbReference type="ARBA" id="ARBA00022473"/>
    </source>
</evidence>
<sequence>MAGRARVPPHVLQLGDTQPPVLGRPPLPPVPLLDEHLIPIRVIPPPGPHPAIISLEEQLAAQHREIQILLSDNQHLAATHVALKQELDAAQHELRLAASAAAKTRVERESELREVYDRSVRAETEARAMEAMRTELVGVRADVQKLKASRVELLERSHGLKAELARARTELRDLPALRAEIEAMHREIQRGRAAVEYEKKAHSENLEQRKAMERNMTSMAGEVEKLRAELANAEKRARAAAAAATAAVNPGAGYTDAYGNPEIAYGGNTYNAAYIYHQAQGADVNSQYGQTAGSYSGYEQQQAFANR</sequence>
<dbReference type="EMBL" id="KZ451980">
    <property type="protein sequence ID" value="PKA55332.1"/>
    <property type="molecule type" value="Genomic_DNA"/>
</dbReference>
<keyword evidence="2" id="KW-0217">Developmental protein</keyword>
<feature type="coiled-coil region" evidence="6">
    <location>
        <begin position="209"/>
        <end position="243"/>
    </location>
</feature>
<feature type="region of interest" description="Disordered" evidence="7">
    <location>
        <begin position="1"/>
        <end position="22"/>
    </location>
</feature>
<comment type="similarity">
    <text evidence="1">Belongs to the FLX family.</text>
</comment>
<name>A0A2I0AIE4_9ASPA</name>
<dbReference type="OrthoDB" id="1928946at2759"/>
<evidence type="ECO:0000256" key="1">
    <source>
        <dbReference type="ARBA" id="ARBA00005405"/>
    </source>
</evidence>
<evidence type="ECO:0000256" key="4">
    <source>
        <dbReference type="ARBA" id="ARBA00023054"/>
    </source>
</evidence>
<dbReference type="InterPro" id="IPR040353">
    <property type="entry name" value="FLX/FLX-like"/>
</dbReference>
<accession>A0A2I0AIE4</accession>
<evidence type="ECO:0000256" key="7">
    <source>
        <dbReference type="SAM" id="MobiDB-lite"/>
    </source>
</evidence>
<dbReference type="PANTHER" id="PTHR33405:SF17">
    <property type="entry name" value="PROTEIN FLC EXPRESSOR"/>
    <property type="match status" value="1"/>
</dbReference>
<reference evidence="8 9" key="1">
    <citation type="journal article" date="2017" name="Nature">
        <title>The Apostasia genome and the evolution of orchids.</title>
        <authorList>
            <person name="Zhang G.Q."/>
            <person name="Liu K.W."/>
            <person name="Li Z."/>
            <person name="Lohaus R."/>
            <person name="Hsiao Y.Y."/>
            <person name="Niu S.C."/>
            <person name="Wang J.Y."/>
            <person name="Lin Y.C."/>
            <person name="Xu Q."/>
            <person name="Chen L.J."/>
            <person name="Yoshida K."/>
            <person name="Fujiwara S."/>
            <person name="Wang Z.W."/>
            <person name="Zhang Y.Q."/>
            <person name="Mitsuda N."/>
            <person name="Wang M."/>
            <person name="Liu G.H."/>
            <person name="Pecoraro L."/>
            <person name="Huang H.X."/>
            <person name="Xiao X.J."/>
            <person name="Lin M."/>
            <person name="Wu X.Y."/>
            <person name="Wu W.L."/>
            <person name="Chen Y.Y."/>
            <person name="Chang S.B."/>
            <person name="Sakamoto S."/>
            <person name="Ohme-Takagi M."/>
            <person name="Yagi M."/>
            <person name="Zeng S.J."/>
            <person name="Shen C.Y."/>
            <person name="Yeh C.M."/>
            <person name="Luo Y.B."/>
            <person name="Tsai W.C."/>
            <person name="Van de Peer Y."/>
            <person name="Liu Z.J."/>
        </authorList>
    </citation>
    <scope>NUCLEOTIDE SEQUENCE [LARGE SCALE GENOMIC DNA]</scope>
    <source>
        <strain evidence="9">cv. Shenzhen</strain>
        <tissue evidence="8">Stem</tissue>
    </source>
</reference>
<organism evidence="8 9">
    <name type="scientific">Apostasia shenzhenica</name>
    <dbReference type="NCBI Taxonomy" id="1088818"/>
    <lineage>
        <taxon>Eukaryota</taxon>
        <taxon>Viridiplantae</taxon>
        <taxon>Streptophyta</taxon>
        <taxon>Embryophyta</taxon>
        <taxon>Tracheophyta</taxon>
        <taxon>Spermatophyta</taxon>
        <taxon>Magnoliopsida</taxon>
        <taxon>Liliopsida</taxon>
        <taxon>Asparagales</taxon>
        <taxon>Orchidaceae</taxon>
        <taxon>Apostasioideae</taxon>
        <taxon>Apostasia</taxon>
    </lineage>
</organism>
<evidence type="ECO:0000256" key="5">
    <source>
        <dbReference type="ARBA" id="ARBA00023089"/>
    </source>
</evidence>
<proteinExistence type="inferred from homology"/>
<keyword evidence="5" id="KW-0287">Flowering</keyword>
<protein>
    <recommendedName>
        <fullName evidence="10">Protein FLX-like 1</fullName>
    </recommendedName>
</protein>
<keyword evidence="9" id="KW-1185">Reference proteome</keyword>
<keyword evidence="4 6" id="KW-0175">Coiled coil</keyword>
<evidence type="ECO:0000313" key="9">
    <source>
        <dbReference type="Proteomes" id="UP000236161"/>
    </source>
</evidence>
<evidence type="ECO:0000313" key="8">
    <source>
        <dbReference type="EMBL" id="PKA55332.1"/>
    </source>
</evidence>
<evidence type="ECO:0008006" key="10">
    <source>
        <dbReference type="Google" id="ProtNLM"/>
    </source>
</evidence>
<keyword evidence="3" id="KW-0221">Differentiation</keyword>
<dbReference type="GO" id="GO:0030154">
    <property type="term" value="P:cell differentiation"/>
    <property type="evidence" value="ECO:0007669"/>
    <property type="project" value="UniProtKB-KW"/>
</dbReference>
<evidence type="ECO:0000256" key="3">
    <source>
        <dbReference type="ARBA" id="ARBA00022782"/>
    </source>
</evidence>
<evidence type="ECO:0000256" key="6">
    <source>
        <dbReference type="SAM" id="Coils"/>
    </source>
</evidence>
<dbReference type="PANTHER" id="PTHR33405">
    <property type="entry name" value="PROTEIN FLX-LIKE 2"/>
    <property type="match status" value="1"/>
</dbReference>
<dbReference type="Proteomes" id="UP000236161">
    <property type="component" value="Unassembled WGS sequence"/>
</dbReference>
<gene>
    <name evidence="8" type="ORF">AXF42_Ash003970</name>
</gene>
<dbReference type="GO" id="GO:0009908">
    <property type="term" value="P:flower development"/>
    <property type="evidence" value="ECO:0007669"/>
    <property type="project" value="UniProtKB-KW"/>
</dbReference>
<dbReference type="STRING" id="1088818.A0A2I0AIE4"/>